<dbReference type="InParanoid" id="A0A0N7KRX4"/>
<feature type="region of interest" description="Disordered" evidence="1">
    <location>
        <begin position="1"/>
        <end position="141"/>
    </location>
</feature>
<dbReference type="eggNOG" id="ENOG502R7RX">
    <property type="taxonomic scope" value="Eukaryota"/>
</dbReference>
<feature type="compositionally biased region" description="Acidic residues" evidence="1">
    <location>
        <begin position="49"/>
        <end position="67"/>
    </location>
</feature>
<protein>
    <submittedName>
        <fullName evidence="2">Os10g0467850 protein</fullName>
    </submittedName>
</protein>
<dbReference type="Proteomes" id="UP000059680">
    <property type="component" value="Chromosome 10"/>
</dbReference>
<gene>
    <name evidence="2" type="ordered locus">Os10g0467850</name>
    <name evidence="2" type="ORF">OSNPB_100467850</name>
</gene>
<name>A0A0N7KRX4_ORYSJ</name>
<accession>A0A0N7KRX4</accession>
<feature type="compositionally biased region" description="Basic and acidic residues" evidence="1">
    <location>
        <begin position="116"/>
        <end position="129"/>
    </location>
</feature>
<dbReference type="Gramene" id="Os10t0467850-00">
    <property type="protein sequence ID" value="Os10t0467850-00"/>
    <property type="gene ID" value="Os10g0467850"/>
</dbReference>
<reference evidence="3" key="1">
    <citation type="journal article" date="2005" name="Nature">
        <title>The map-based sequence of the rice genome.</title>
        <authorList>
            <consortium name="International rice genome sequencing project (IRGSP)"/>
            <person name="Matsumoto T."/>
            <person name="Wu J."/>
            <person name="Kanamori H."/>
            <person name="Katayose Y."/>
            <person name="Fujisawa M."/>
            <person name="Namiki N."/>
            <person name="Mizuno H."/>
            <person name="Yamamoto K."/>
            <person name="Antonio B.A."/>
            <person name="Baba T."/>
            <person name="Sakata K."/>
            <person name="Nagamura Y."/>
            <person name="Aoki H."/>
            <person name="Arikawa K."/>
            <person name="Arita K."/>
            <person name="Bito T."/>
            <person name="Chiden Y."/>
            <person name="Fujitsuka N."/>
            <person name="Fukunaka R."/>
            <person name="Hamada M."/>
            <person name="Harada C."/>
            <person name="Hayashi A."/>
            <person name="Hijishita S."/>
            <person name="Honda M."/>
            <person name="Hosokawa S."/>
            <person name="Ichikawa Y."/>
            <person name="Idonuma A."/>
            <person name="Iijima M."/>
            <person name="Ikeda M."/>
            <person name="Ikeno M."/>
            <person name="Ito K."/>
            <person name="Ito S."/>
            <person name="Ito T."/>
            <person name="Ito Y."/>
            <person name="Ito Y."/>
            <person name="Iwabuchi A."/>
            <person name="Kamiya K."/>
            <person name="Karasawa W."/>
            <person name="Kurita K."/>
            <person name="Katagiri S."/>
            <person name="Kikuta A."/>
            <person name="Kobayashi H."/>
            <person name="Kobayashi N."/>
            <person name="Machita K."/>
            <person name="Maehara T."/>
            <person name="Masukawa M."/>
            <person name="Mizubayashi T."/>
            <person name="Mukai Y."/>
            <person name="Nagasaki H."/>
            <person name="Nagata Y."/>
            <person name="Naito S."/>
            <person name="Nakashima M."/>
            <person name="Nakama Y."/>
            <person name="Nakamichi Y."/>
            <person name="Nakamura M."/>
            <person name="Meguro A."/>
            <person name="Negishi M."/>
            <person name="Ohta I."/>
            <person name="Ohta T."/>
            <person name="Okamoto M."/>
            <person name="Ono N."/>
            <person name="Saji S."/>
            <person name="Sakaguchi M."/>
            <person name="Sakai K."/>
            <person name="Shibata M."/>
            <person name="Shimokawa T."/>
            <person name="Song J."/>
            <person name="Takazaki Y."/>
            <person name="Terasawa K."/>
            <person name="Tsugane M."/>
            <person name="Tsuji K."/>
            <person name="Ueda S."/>
            <person name="Waki K."/>
            <person name="Yamagata H."/>
            <person name="Yamamoto M."/>
            <person name="Yamamoto S."/>
            <person name="Yamane H."/>
            <person name="Yoshiki S."/>
            <person name="Yoshihara R."/>
            <person name="Yukawa K."/>
            <person name="Zhong H."/>
            <person name="Yano M."/>
            <person name="Yuan Q."/>
            <person name="Ouyang S."/>
            <person name="Liu J."/>
            <person name="Jones K.M."/>
            <person name="Gansberger K."/>
            <person name="Moffat K."/>
            <person name="Hill J."/>
            <person name="Bera J."/>
            <person name="Fadrosh D."/>
            <person name="Jin S."/>
            <person name="Johri S."/>
            <person name="Kim M."/>
            <person name="Overton L."/>
            <person name="Reardon M."/>
            <person name="Tsitrin T."/>
            <person name="Vuong H."/>
            <person name="Weaver B."/>
            <person name="Ciecko A."/>
            <person name="Tallon L."/>
            <person name="Jackson J."/>
            <person name="Pai G."/>
            <person name="Aken S.V."/>
            <person name="Utterback T."/>
            <person name="Reidmuller S."/>
            <person name="Feldblyum T."/>
            <person name="Hsiao J."/>
            <person name="Zismann V."/>
            <person name="Iobst S."/>
            <person name="de Vazeille A.R."/>
            <person name="Buell C.R."/>
            <person name="Ying K."/>
            <person name="Li Y."/>
            <person name="Lu T."/>
            <person name="Huang Y."/>
            <person name="Zhao Q."/>
            <person name="Feng Q."/>
            <person name="Zhang L."/>
            <person name="Zhu J."/>
            <person name="Weng Q."/>
            <person name="Mu J."/>
            <person name="Lu Y."/>
            <person name="Fan D."/>
            <person name="Liu Y."/>
            <person name="Guan J."/>
            <person name="Zhang Y."/>
            <person name="Yu S."/>
            <person name="Liu X."/>
            <person name="Zhang Y."/>
            <person name="Hong G."/>
            <person name="Han B."/>
            <person name="Choisne N."/>
            <person name="Demange N."/>
            <person name="Orjeda G."/>
            <person name="Samain S."/>
            <person name="Cattolico L."/>
            <person name="Pelletier E."/>
            <person name="Couloux A."/>
            <person name="Segurens B."/>
            <person name="Wincker P."/>
            <person name="D'Hont A."/>
            <person name="Scarpelli C."/>
            <person name="Weissenbach J."/>
            <person name="Salanoubat M."/>
            <person name="Quetier F."/>
            <person name="Yu Y."/>
            <person name="Kim H.R."/>
            <person name="Rambo T."/>
            <person name="Currie J."/>
            <person name="Collura K."/>
            <person name="Luo M."/>
            <person name="Yang T."/>
            <person name="Ammiraju J.S.S."/>
            <person name="Engler F."/>
            <person name="Soderlund C."/>
            <person name="Wing R.A."/>
            <person name="Palmer L.E."/>
            <person name="de la Bastide M."/>
            <person name="Spiegel L."/>
            <person name="Nascimento L."/>
            <person name="Zutavern T."/>
            <person name="O'Shaughnessy A."/>
            <person name="Dike S."/>
            <person name="Dedhia N."/>
            <person name="Preston R."/>
            <person name="Balija V."/>
            <person name="McCombie W.R."/>
            <person name="Chow T."/>
            <person name="Chen H."/>
            <person name="Chung M."/>
            <person name="Chen C."/>
            <person name="Shaw J."/>
            <person name="Wu H."/>
            <person name="Hsiao K."/>
            <person name="Chao Y."/>
            <person name="Chu M."/>
            <person name="Cheng C."/>
            <person name="Hour A."/>
            <person name="Lee P."/>
            <person name="Lin S."/>
            <person name="Lin Y."/>
            <person name="Liou J."/>
            <person name="Liu S."/>
            <person name="Hsing Y."/>
            <person name="Raghuvanshi S."/>
            <person name="Mohanty A."/>
            <person name="Bharti A.K."/>
            <person name="Gaur A."/>
            <person name="Gupta V."/>
            <person name="Kumar D."/>
            <person name="Ravi V."/>
            <person name="Vij S."/>
            <person name="Kapur A."/>
            <person name="Khurana P."/>
            <person name="Khurana P."/>
            <person name="Khurana J.P."/>
            <person name="Tyagi A.K."/>
            <person name="Gaikwad K."/>
            <person name="Singh A."/>
            <person name="Dalal V."/>
            <person name="Srivastava S."/>
            <person name="Dixit A."/>
            <person name="Pal A.K."/>
            <person name="Ghazi I.A."/>
            <person name="Yadav M."/>
            <person name="Pandit A."/>
            <person name="Bhargava A."/>
            <person name="Sureshbabu K."/>
            <person name="Batra K."/>
            <person name="Sharma T.R."/>
            <person name="Mohapatra T."/>
            <person name="Singh N.K."/>
            <person name="Messing J."/>
            <person name="Nelson A.B."/>
            <person name="Fuks G."/>
            <person name="Kavchok S."/>
            <person name="Keizer G."/>
            <person name="Linton E."/>
            <person name="Llaca V."/>
            <person name="Song R."/>
            <person name="Tanyolac B."/>
            <person name="Young S."/>
            <person name="Ho-Il K."/>
            <person name="Hahn J.H."/>
            <person name="Sangsakoo G."/>
            <person name="Vanavichit A."/>
            <person name="de Mattos Luiz.A.T."/>
            <person name="Zimmer P.D."/>
            <person name="Malone G."/>
            <person name="Dellagostin O."/>
            <person name="de Oliveira A.C."/>
            <person name="Bevan M."/>
            <person name="Bancroft I."/>
            <person name="Minx P."/>
            <person name="Cordum H."/>
            <person name="Wilson R."/>
            <person name="Cheng Z."/>
            <person name="Jin W."/>
            <person name="Jiang J."/>
            <person name="Leong S.A."/>
            <person name="Iwama H."/>
            <person name="Gojobori T."/>
            <person name="Itoh T."/>
            <person name="Niimura Y."/>
            <person name="Fujii Y."/>
            <person name="Habara T."/>
            <person name="Sakai H."/>
            <person name="Sato Y."/>
            <person name="Wilson G."/>
            <person name="Kumar K."/>
            <person name="McCouch S."/>
            <person name="Juretic N."/>
            <person name="Hoen D."/>
            <person name="Wright S."/>
            <person name="Bruskiewich R."/>
            <person name="Bureau T."/>
            <person name="Miyao A."/>
            <person name="Hirochika H."/>
            <person name="Nishikawa T."/>
            <person name="Kadowaki K."/>
            <person name="Sugiura M."/>
            <person name="Burr B."/>
            <person name="Sasaki T."/>
        </authorList>
    </citation>
    <scope>NUCLEOTIDE SEQUENCE [LARGE SCALE GENOMIC DNA]</scope>
    <source>
        <strain evidence="3">cv. Nipponbare</strain>
    </source>
</reference>
<reference evidence="2 3" key="2">
    <citation type="journal article" date="2013" name="Plant Cell Physiol.">
        <title>Rice Annotation Project Database (RAP-DB): an integrative and interactive database for rice genomics.</title>
        <authorList>
            <person name="Sakai H."/>
            <person name="Lee S.S."/>
            <person name="Tanaka T."/>
            <person name="Numa H."/>
            <person name="Kim J."/>
            <person name="Kawahara Y."/>
            <person name="Wakimoto H."/>
            <person name="Yang C.C."/>
            <person name="Iwamoto M."/>
            <person name="Abe T."/>
            <person name="Yamada Y."/>
            <person name="Muto A."/>
            <person name="Inokuchi H."/>
            <person name="Ikemura T."/>
            <person name="Matsumoto T."/>
            <person name="Sasaki T."/>
            <person name="Itoh T."/>
        </authorList>
    </citation>
    <scope>NUCLEOTIDE SEQUENCE [LARGE SCALE GENOMIC DNA]</scope>
    <source>
        <strain evidence="3">cv. Nipponbare</strain>
    </source>
</reference>
<feature type="compositionally biased region" description="Basic and acidic residues" evidence="1">
    <location>
        <begin position="303"/>
        <end position="312"/>
    </location>
</feature>
<dbReference type="AlphaFoldDB" id="A0A0N7KRX4"/>
<feature type="region of interest" description="Disordered" evidence="1">
    <location>
        <begin position="173"/>
        <end position="331"/>
    </location>
</feature>
<feature type="compositionally biased region" description="Basic and acidic residues" evidence="1">
    <location>
        <begin position="280"/>
        <end position="294"/>
    </location>
</feature>
<feature type="compositionally biased region" description="Basic and acidic residues" evidence="1">
    <location>
        <begin position="208"/>
        <end position="220"/>
    </location>
</feature>
<feature type="compositionally biased region" description="Pro residues" evidence="1">
    <location>
        <begin position="190"/>
        <end position="205"/>
    </location>
</feature>
<dbReference type="PaxDb" id="39947-A0A0N7KRX4"/>
<dbReference type="FunCoup" id="A0A0N7KRX4">
    <property type="interactions" value="331"/>
</dbReference>
<reference evidence="2 3" key="3">
    <citation type="journal article" date="2013" name="Rice">
        <title>Improvement of the Oryza sativa Nipponbare reference genome using next generation sequence and optical map data.</title>
        <authorList>
            <person name="Kawahara Y."/>
            <person name="de la Bastide M."/>
            <person name="Hamilton J.P."/>
            <person name="Kanamori H."/>
            <person name="McCombie W.R."/>
            <person name="Ouyang S."/>
            <person name="Schwartz D.C."/>
            <person name="Tanaka T."/>
            <person name="Wu J."/>
            <person name="Zhou S."/>
            <person name="Childs K.L."/>
            <person name="Davidson R.M."/>
            <person name="Lin H."/>
            <person name="Quesada-Ocampo L."/>
            <person name="Vaillancourt B."/>
            <person name="Sakai H."/>
            <person name="Lee S.S."/>
            <person name="Kim J."/>
            <person name="Numa H."/>
            <person name="Itoh T."/>
            <person name="Buell C.R."/>
            <person name="Matsumoto T."/>
        </authorList>
    </citation>
    <scope>NUCLEOTIDE SEQUENCE [LARGE SCALE GENOMIC DNA]</scope>
    <source>
        <strain evidence="3">cv. Nipponbare</strain>
    </source>
</reference>
<feature type="compositionally biased region" description="Polar residues" evidence="1">
    <location>
        <begin position="1"/>
        <end position="26"/>
    </location>
</feature>
<proteinExistence type="predicted"/>
<organism evidence="2 3">
    <name type="scientific">Oryza sativa subsp. japonica</name>
    <name type="common">Rice</name>
    <dbReference type="NCBI Taxonomy" id="39947"/>
    <lineage>
        <taxon>Eukaryota</taxon>
        <taxon>Viridiplantae</taxon>
        <taxon>Streptophyta</taxon>
        <taxon>Embryophyta</taxon>
        <taxon>Tracheophyta</taxon>
        <taxon>Spermatophyta</taxon>
        <taxon>Magnoliopsida</taxon>
        <taxon>Liliopsida</taxon>
        <taxon>Poales</taxon>
        <taxon>Poaceae</taxon>
        <taxon>BOP clade</taxon>
        <taxon>Oryzoideae</taxon>
        <taxon>Oryzeae</taxon>
        <taxon>Oryzinae</taxon>
        <taxon>Oryza</taxon>
        <taxon>Oryza sativa</taxon>
    </lineage>
</organism>
<keyword evidence="3" id="KW-1185">Reference proteome</keyword>
<evidence type="ECO:0000313" key="2">
    <source>
        <dbReference type="EMBL" id="BAT11226.1"/>
    </source>
</evidence>
<feature type="compositionally biased region" description="Gly residues" evidence="1">
    <location>
        <begin position="241"/>
        <end position="261"/>
    </location>
</feature>
<sequence>MNKSKYSIQQESSIRSSLLQNAETQRSSSSSSARDPAWLEDGALGLGDEGVDPDPDEGEDGGEEDGPEHDNGGRPVLPPHEPLEEGVEVEDDPEGEEELPEQRAPRPVPVVHGVRHAGDDPHHVDDDQRRRRHQQRRPLEQVELAERVGLVGGGLGRHREVGVHAAEHLEEALEHGEQVRRHAADHPELLVPPPVLDAHPAPPQLQHPRRDDRQEKRYEPYARQIVKRGDDELAGEEADGGDGAVGEEGNGGEGVDDGVGVGEALEPLEAAAIGVPERAMAAHEDLDGAERPPEHLVQTIRQVDGRRPLECRPRRRAVHRLPPTAMHLEPR</sequence>
<feature type="compositionally biased region" description="Basic and acidic residues" evidence="1">
    <location>
        <begin position="173"/>
        <end position="188"/>
    </location>
</feature>
<evidence type="ECO:0000256" key="1">
    <source>
        <dbReference type="SAM" id="MobiDB-lite"/>
    </source>
</evidence>
<evidence type="ECO:0000313" key="3">
    <source>
        <dbReference type="Proteomes" id="UP000059680"/>
    </source>
</evidence>
<dbReference type="EMBL" id="AP014966">
    <property type="protein sequence ID" value="BAT11226.1"/>
    <property type="molecule type" value="Genomic_DNA"/>
</dbReference>
<feature type="compositionally biased region" description="Acidic residues" evidence="1">
    <location>
        <begin position="84"/>
        <end position="99"/>
    </location>
</feature>